<organism evidence="1 2">
    <name type="scientific">Gigaspora margarita</name>
    <dbReference type="NCBI Taxonomy" id="4874"/>
    <lineage>
        <taxon>Eukaryota</taxon>
        <taxon>Fungi</taxon>
        <taxon>Fungi incertae sedis</taxon>
        <taxon>Mucoromycota</taxon>
        <taxon>Glomeromycotina</taxon>
        <taxon>Glomeromycetes</taxon>
        <taxon>Diversisporales</taxon>
        <taxon>Gigasporaceae</taxon>
        <taxon>Gigaspora</taxon>
    </lineage>
</organism>
<sequence length="99" mass="11254">MPQLMPNCPMYNTACGYFPGISNSIDITNHISWDFAESIQLPYSSQQEINYLIDEKEMVGKGADTVILLVHNYFENHELGKKYIIIHADNCAGQNKNNE</sequence>
<evidence type="ECO:0000313" key="1">
    <source>
        <dbReference type="EMBL" id="KAF0412698.1"/>
    </source>
</evidence>
<dbReference type="OrthoDB" id="10535614at2759"/>
<name>A0A8H3X4A6_GIGMA</name>
<proteinExistence type="predicted"/>
<keyword evidence="2" id="KW-1185">Reference proteome</keyword>
<dbReference type="EMBL" id="WTPW01001809">
    <property type="protein sequence ID" value="KAF0412698.1"/>
    <property type="molecule type" value="Genomic_DNA"/>
</dbReference>
<comment type="caution">
    <text evidence="1">The sequence shown here is derived from an EMBL/GenBank/DDBJ whole genome shotgun (WGS) entry which is preliminary data.</text>
</comment>
<dbReference type="Proteomes" id="UP000439903">
    <property type="component" value="Unassembled WGS sequence"/>
</dbReference>
<dbReference type="PANTHER" id="PTHR34415:SF1">
    <property type="entry name" value="INTEGRASE CATALYTIC DOMAIN-CONTAINING PROTEIN"/>
    <property type="match status" value="1"/>
</dbReference>
<evidence type="ECO:0000313" key="2">
    <source>
        <dbReference type="Proteomes" id="UP000439903"/>
    </source>
</evidence>
<protein>
    <submittedName>
        <fullName evidence="1">Chaperonin: PROVISIONAL</fullName>
    </submittedName>
</protein>
<accession>A0A8H3X4A6</accession>
<dbReference type="AlphaFoldDB" id="A0A8H3X4A6"/>
<dbReference type="PANTHER" id="PTHR34415">
    <property type="entry name" value="INTEGRASE CATALYTIC DOMAIN-CONTAINING PROTEIN"/>
    <property type="match status" value="1"/>
</dbReference>
<reference evidence="1 2" key="1">
    <citation type="journal article" date="2019" name="Environ. Microbiol.">
        <title>At the nexus of three kingdoms: the genome of the mycorrhizal fungus Gigaspora margarita provides insights into plant, endobacterial and fungal interactions.</title>
        <authorList>
            <person name="Venice F."/>
            <person name="Ghignone S."/>
            <person name="Salvioli di Fossalunga A."/>
            <person name="Amselem J."/>
            <person name="Novero M."/>
            <person name="Xianan X."/>
            <person name="Sedzielewska Toro K."/>
            <person name="Morin E."/>
            <person name="Lipzen A."/>
            <person name="Grigoriev I.V."/>
            <person name="Henrissat B."/>
            <person name="Martin F.M."/>
            <person name="Bonfante P."/>
        </authorList>
    </citation>
    <scope>NUCLEOTIDE SEQUENCE [LARGE SCALE GENOMIC DNA]</scope>
    <source>
        <strain evidence="1 2">BEG34</strain>
    </source>
</reference>
<gene>
    <name evidence="1" type="ORF">F8M41_007879</name>
</gene>